<keyword evidence="1" id="KW-0732">Signal</keyword>
<dbReference type="Proteomes" id="UP000183832">
    <property type="component" value="Unassembled WGS sequence"/>
</dbReference>
<feature type="signal peptide" evidence="1">
    <location>
        <begin position="1"/>
        <end position="21"/>
    </location>
</feature>
<proteinExistence type="predicted"/>
<feature type="chain" id="PRO_5012791746" evidence="1">
    <location>
        <begin position="22"/>
        <end position="167"/>
    </location>
</feature>
<accession>A0A1J1HF86</accession>
<name>A0A1J1HF86_9DIPT</name>
<organism evidence="2 3">
    <name type="scientific">Clunio marinus</name>
    <dbReference type="NCBI Taxonomy" id="568069"/>
    <lineage>
        <taxon>Eukaryota</taxon>
        <taxon>Metazoa</taxon>
        <taxon>Ecdysozoa</taxon>
        <taxon>Arthropoda</taxon>
        <taxon>Hexapoda</taxon>
        <taxon>Insecta</taxon>
        <taxon>Pterygota</taxon>
        <taxon>Neoptera</taxon>
        <taxon>Endopterygota</taxon>
        <taxon>Diptera</taxon>
        <taxon>Nematocera</taxon>
        <taxon>Chironomoidea</taxon>
        <taxon>Chironomidae</taxon>
        <taxon>Clunio</taxon>
    </lineage>
</organism>
<protein>
    <submittedName>
        <fullName evidence="2">CLUMA_CG000467, isoform A</fullName>
    </submittedName>
</protein>
<reference evidence="2 3" key="1">
    <citation type="submission" date="2015-04" db="EMBL/GenBank/DDBJ databases">
        <authorList>
            <person name="Syromyatnikov M.Y."/>
            <person name="Popov V.N."/>
        </authorList>
    </citation>
    <scope>NUCLEOTIDE SEQUENCE [LARGE SCALE GENOMIC DNA]</scope>
</reference>
<gene>
    <name evidence="2" type="ORF">CLUMA_CG000467</name>
</gene>
<evidence type="ECO:0000313" key="3">
    <source>
        <dbReference type="Proteomes" id="UP000183832"/>
    </source>
</evidence>
<dbReference type="EMBL" id="CVRI01000002">
    <property type="protein sequence ID" value="CRK86631.1"/>
    <property type="molecule type" value="Genomic_DNA"/>
</dbReference>
<sequence length="167" mass="18598">MRSIIAEFFILLFSLVDFTLAVKKCLTICPDLQFNYASQTIEEILISNLQNEIDPNCICPESDKWFLNGTMLGLSSGNICLDIPVGQDIKPGQGEKCPNSFKCGVEETLYECHLRTYELLGENTPSDGWCAEGEIKWIIDKNLLGISSNICTCLDDFDITSPDVVCI</sequence>
<evidence type="ECO:0000313" key="2">
    <source>
        <dbReference type="EMBL" id="CRK86631.1"/>
    </source>
</evidence>
<evidence type="ECO:0000256" key="1">
    <source>
        <dbReference type="SAM" id="SignalP"/>
    </source>
</evidence>
<keyword evidence="3" id="KW-1185">Reference proteome</keyword>
<dbReference type="AlphaFoldDB" id="A0A1J1HF86"/>